<dbReference type="PANTHER" id="PTHR11937">
    <property type="entry name" value="ACTIN"/>
    <property type="match status" value="1"/>
</dbReference>
<dbReference type="STRING" id="4955.A0A1G4MER1"/>
<dbReference type="OMA" id="AYKCMWA"/>
<evidence type="ECO:0000313" key="4">
    <source>
        <dbReference type="Proteomes" id="UP000190831"/>
    </source>
</evidence>
<dbReference type="Gene3D" id="3.30.420.40">
    <property type="match status" value="1"/>
</dbReference>
<dbReference type="SMART" id="SM00268">
    <property type="entry name" value="ACTIN"/>
    <property type="match status" value="1"/>
</dbReference>
<organism evidence="3 4">
    <name type="scientific">Lachancea fermentati</name>
    <name type="common">Zygosaccharomyces fermentati</name>
    <dbReference type="NCBI Taxonomy" id="4955"/>
    <lineage>
        <taxon>Eukaryota</taxon>
        <taxon>Fungi</taxon>
        <taxon>Dikarya</taxon>
        <taxon>Ascomycota</taxon>
        <taxon>Saccharomycotina</taxon>
        <taxon>Saccharomycetes</taxon>
        <taxon>Saccharomycetales</taxon>
        <taxon>Saccharomycetaceae</taxon>
        <taxon>Lachancea</taxon>
    </lineage>
</organism>
<dbReference type="CDD" id="cd10206">
    <property type="entry name" value="ASKHA_NBD_Arp8-like"/>
    <property type="match status" value="1"/>
</dbReference>
<dbReference type="SUPFAM" id="SSF53067">
    <property type="entry name" value="Actin-like ATPase domain"/>
    <property type="match status" value="2"/>
</dbReference>
<dbReference type="Pfam" id="PF00022">
    <property type="entry name" value="Actin"/>
    <property type="match status" value="1"/>
</dbReference>
<evidence type="ECO:0000256" key="2">
    <source>
        <dbReference type="SAM" id="MobiDB-lite"/>
    </source>
</evidence>
<feature type="compositionally biased region" description="Low complexity" evidence="2">
    <location>
        <begin position="42"/>
        <end position="56"/>
    </location>
</feature>
<feature type="compositionally biased region" description="Acidic residues" evidence="2">
    <location>
        <begin position="156"/>
        <end position="169"/>
    </location>
</feature>
<dbReference type="Gene3D" id="3.90.640.10">
    <property type="entry name" value="Actin, Chain A, domain 4"/>
    <property type="match status" value="1"/>
</dbReference>
<dbReference type="AlphaFoldDB" id="A0A1G4MER1"/>
<dbReference type="OrthoDB" id="5572108at2759"/>
<reference evidence="4" key="1">
    <citation type="submission" date="2016-03" db="EMBL/GenBank/DDBJ databases">
        <authorList>
            <person name="Devillers H."/>
        </authorList>
    </citation>
    <scope>NUCLEOTIDE SEQUENCE [LARGE SCALE GENOMIC DNA]</scope>
</reference>
<feature type="region of interest" description="Disordered" evidence="2">
    <location>
        <begin position="145"/>
        <end position="169"/>
    </location>
</feature>
<protein>
    <submittedName>
        <fullName evidence="3">LAFE_0F04324g1_1</fullName>
    </submittedName>
</protein>
<dbReference type="Proteomes" id="UP000190831">
    <property type="component" value="Chromosome F"/>
</dbReference>
<evidence type="ECO:0000256" key="1">
    <source>
        <dbReference type="RuleBase" id="RU000487"/>
    </source>
</evidence>
<dbReference type="InterPro" id="IPR043129">
    <property type="entry name" value="ATPase_NBD"/>
</dbReference>
<dbReference type="EMBL" id="LT598490">
    <property type="protein sequence ID" value="SCW02342.1"/>
    <property type="molecule type" value="Genomic_DNA"/>
</dbReference>
<comment type="similarity">
    <text evidence="1">Belongs to the actin family.</text>
</comment>
<accession>A0A1G4MER1</accession>
<name>A0A1G4MER1_LACFM</name>
<gene>
    <name evidence="3" type="ORF">LAFE_0F04324G</name>
</gene>
<dbReference type="InterPro" id="IPR004000">
    <property type="entry name" value="Actin"/>
</dbReference>
<feature type="compositionally biased region" description="Acidic residues" evidence="2">
    <location>
        <begin position="18"/>
        <end position="34"/>
    </location>
</feature>
<proteinExistence type="inferred from homology"/>
<sequence>MTASSSQYAPPEETPVPDVEDEELEAEGEAEAEGDFSTAGNTPLSMTPAPPSSTASKVKKPDTQAGASKKVPMHLLEKRRLGRIKAAEQFAQKLKQVGIEKMDNPTLRQLGLFKPLMLINQKNYSSDYLKRDDQIFAMRERKSLRNANASHSTPDVAEEDDQDENLDEESEVNTIVIHPGARSLKIGLATDVLPQTIPSCIAVPRPTTKTPTAQLDSEQYDEQKAAIQHDFKERMRYYKRKMIPNAHDSVVNFNSRVEPEIIPEHNDLHRVEWIQKSTGNVYGEEATRCLPSHFTIRYPFAKGRFNLESPDYSSVQELLSDVTELLKYALSHPKLDVQQSQFCNYKIVLVVPDAYDKRYVETFIRMLLVEMGFQAVAIIQESLATCYGAGIGDSTCVVDIGATQTKIACVDEGLVVDNSVITLDYGGDDVTRVFAKFLLDSNFPYQDLDLDTPHGWALAEHLKEQYATFQDANVAIQLYNFIKRVPGKPGAEKYEFKVFEEVMTAPMGLFFPQIFNLLKPKEGNVNEYVVGQLPRSKDVFTQRDDSPKSISQLACQKSTTYCEMPKDIEILQKLLNLPSEIEDYQAAATANLKETYTPLEKAIIESITTACVSLDNNFSKLTNFYSNLLVVGGSSKFPSLDFILTDRINIWRPRLLSVNTLPAFFNKLAKQVKDFEQENKMSEIKEQEELAIVKKKLAKMIKLELQTYWEGVDALGGNESVFPINVLPPPREMDPSVLTWKGGSVFARIKLVEELYITASDWDVLGSRILQYKCLFDY</sequence>
<keyword evidence="4" id="KW-1185">Reference proteome</keyword>
<evidence type="ECO:0000313" key="3">
    <source>
        <dbReference type="EMBL" id="SCW02342.1"/>
    </source>
</evidence>
<dbReference type="Gene3D" id="3.30.420.580">
    <property type="match status" value="1"/>
</dbReference>
<feature type="region of interest" description="Disordered" evidence="2">
    <location>
        <begin position="1"/>
        <end position="73"/>
    </location>
</feature>